<dbReference type="PANTHER" id="PTHR14281:SF0">
    <property type="entry name" value="KINETOCHORE PROTEIN SPC25"/>
    <property type="match status" value="1"/>
</dbReference>
<proteinExistence type="inferred from homology"/>
<keyword evidence="9" id="KW-0539">Nucleus</keyword>
<keyword evidence="7 9" id="KW-0131">Cell cycle</keyword>
<feature type="coiled-coil region" evidence="10">
    <location>
        <begin position="73"/>
        <end position="132"/>
    </location>
</feature>
<dbReference type="PANTHER" id="PTHR14281">
    <property type="entry name" value="KINETOCHORE PROTEIN SPC25-RELATED"/>
    <property type="match status" value="1"/>
</dbReference>
<dbReference type="CDD" id="cd23784">
    <property type="entry name" value="RWD_Spc25"/>
    <property type="match status" value="1"/>
</dbReference>
<dbReference type="GO" id="GO:0051301">
    <property type="term" value="P:cell division"/>
    <property type="evidence" value="ECO:0007669"/>
    <property type="project" value="UniProtKB-UniRule"/>
</dbReference>
<comment type="subunit">
    <text evidence="9">Component of the NDC80 complex.</text>
</comment>
<name>C1ML76_MICPC</name>
<keyword evidence="5 9" id="KW-0498">Mitosis</keyword>
<dbReference type="GO" id="GO:0007059">
    <property type="term" value="P:chromosome segregation"/>
    <property type="evidence" value="ECO:0007669"/>
    <property type="project" value="InterPro"/>
</dbReference>
<dbReference type="EMBL" id="GG663736">
    <property type="protein sequence ID" value="EEH59884.1"/>
    <property type="molecule type" value="Genomic_DNA"/>
</dbReference>
<keyword evidence="4 9" id="KW-0132">Cell division</keyword>
<dbReference type="OMA" id="HEREFMV"/>
<evidence type="ECO:0000313" key="13">
    <source>
        <dbReference type="Proteomes" id="UP000001876"/>
    </source>
</evidence>
<dbReference type="Gene3D" id="3.30.457.50">
    <property type="entry name" value="Chromosome segregation protein Spc25"/>
    <property type="match status" value="1"/>
</dbReference>
<keyword evidence="3 9" id="KW-0158">Chromosome</keyword>
<evidence type="ECO:0000256" key="8">
    <source>
        <dbReference type="ARBA" id="ARBA00023328"/>
    </source>
</evidence>
<evidence type="ECO:0000256" key="1">
    <source>
        <dbReference type="ARBA" id="ARBA00004584"/>
    </source>
</evidence>
<dbReference type="KEGG" id="mpp:MICPUCDRAFT_55607"/>
<reference evidence="12 13" key="1">
    <citation type="journal article" date="2009" name="Science">
        <title>Green evolution and dynamic adaptations revealed by genomes of the marine picoeukaryotes Micromonas.</title>
        <authorList>
            <person name="Worden A.Z."/>
            <person name="Lee J.H."/>
            <person name="Mock T."/>
            <person name="Rouze P."/>
            <person name="Simmons M.P."/>
            <person name="Aerts A.L."/>
            <person name="Allen A.E."/>
            <person name="Cuvelier M.L."/>
            <person name="Derelle E."/>
            <person name="Everett M.V."/>
            <person name="Foulon E."/>
            <person name="Grimwood J."/>
            <person name="Gundlach H."/>
            <person name="Henrissat B."/>
            <person name="Napoli C."/>
            <person name="McDonald S.M."/>
            <person name="Parker M.S."/>
            <person name="Rombauts S."/>
            <person name="Salamov A."/>
            <person name="Von Dassow P."/>
            <person name="Badger J.H."/>
            <person name="Coutinho P.M."/>
            <person name="Demir E."/>
            <person name="Dubchak I."/>
            <person name="Gentemann C."/>
            <person name="Eikrem W."/>
            <person name="Gready J.E."/>
            <person name="John U."/>
            <person name="Lanier W."/>
            <person name="Lindquist E.A."/>
            <person name="Lucas S."/>
            <person name="Mayer K.F."/>
            <person name="Moreau H."/>
            <person name="Not F."/>
            <person name="Otillar R."/>
            <person name="Panaud O."/>
            <person name="Pangilinan J."/>
            <person name="Paulsen I."/>
            <person name="Piegu B."/>
            <person name="Poliakov A."/>
            <person name="Robbens S."/>
            <person name="Schmutz J."/>
            <person name="Toulza E."/>
            <person name="Wyss T."/>
            <person name="Zelensky A."/>
            <person name="Zhou K."/>
            <person name="Armbrust E.V."/>
            <person name="Bhattacharya D."/>
            <person name="Goodenough U.W."/>
            <person name="Van de Peer Y."/>
            <person name="Grigoriev I.V."/>
        </authorList>
    </citation>
    <scope>NUCLEOTIDE SEQUENCE [LARGE SCALE GENOMIC DNA]</scope>
    <source>
        <strain evidence="12 13">CCMP1545</strain>
    </source>
</reference>
<evidence type="ECO:0000256" key="2">
    <source>
        <dbReference type="ARBA" id="ARBA00006379"/>
    </source>
</evidence>
<evidence type="ECO:0000256" key="5">
    <source>
        <dbReference type="ARBA" id="ARBA00022776"/>
    </source>
</evidence>
<dbReference type="GO" id="GO:0031262">
    <property type="term" value="C:Ndc80 complex"/>
    <property type="evidence" value="ECO:0007669"/>
    <property type="project" value="InterPro"/>
</dbReference>
<evidence type="ECO:0000256" key="9">
    <source>
        <dbReference type="RuleBase" id="RU367150"/>
    </source>
</evidence>
<evidence type="ECO:0000256" key="3">
    <source>
        <dbReference type="ARBA" id="ARBA00022454"/>
    </source>
</evidence>
<accession>C1ML76</accession>
<dbReference type="AlphaFoldDB" id="C1ML76"/>
<dbReference type="eggNOG" id="KOG4657">
    <property type="taxonomic scope" value="Eukaryota"/>
</dbReference>
<dbReference type="InterPro" id="IPR013255">
    <property type="entry name" value="Spc25_C"/>
</dbReference>
<evidence type="ECO:0000313" key="12">
    <source>
        <dbReference type="EMBL" id="EEH59884.1"/>
    </source>
</evidence>
<evidence type="ECO:0000256" key="4">
    <source>
        <dbReference type="ARBA" id="ARBA00022618"/>
    </source>
</evidence>
<sequence>MSDAPTVANAGDLINLDTLQSELDSARGQVNIWAAQRELALKEAVATHKTAMAAAESTYVELLEKGEDLAYVAEELARRKEWEQAELDALREETLLSCELGVGLPRQLQTLRERVQTERSELEKKVRALQTEELDSTQQLDAHQNAVELYRCRLGLRFEVGSDEELKFFFSHIDPGDRKREFFVAVRALDGVGFEMIDCDPEICITNLLEECNTSDNLSIFVRGVRKAFRALVAPV</sequence>
<keyword evidence="13" id="KW-1185">Reference proteome</keyword>
<dbReference type="GO" id="GO:0005634">
    <property type="term" value="C:nucleus"/>
    <property type="evidence" value="ECO:0007669"/>
    <property type="project" value="UniProtKB-SubCell"/>
</dbReference>
<keyword evidence="9" id="KW-0995">Kinetochore</keyword>
<protein>
    <recommendedName>
        <fullName evidence="9">Kinetochore protein SPC25</fullName>
    </recommendedName>
</protein>
<dbReference type="Pfam" id="PF08234">
    <property type="entry name" value="Spindle_Spc25"/>
    <property type="match status" value="1"/>
</dbReference>
<dbReference type="Proteomes" id="UP000001876">
    <property type="component" value="Unassembled WGS sequence"/>
</dbReference>
<organism evidence="13">
    <name type="scientific">Micromonas pusilla (strain CCMP1545)</name>
    <name type="common">Picoplanktonic green alga</name>
    <dbReference type="NCBI Taxonomy" id="564608"/>
    <lineage>
        <taxon>Eukaryota</taxon>
        <taxon>Viridiplantae</taxon>
        <taxon>Chlorophyta</taxon>
        <taxon>Mamiellophyceae</taxon>
        <taxon>Mamiellales</taxon>
        <taxon>Mamiellaceae</taxon>
        <taxon>Micromonas</taxon>
    </lineage>
</organism>
<keyword evidence="8 9" id="KW-0137">Centromere</keyword>
<evidence type="ECO:0000259" key="11">
    <source>
        <dbReference type="Pfam" id="PF08234"/>
    </source>
</evidence>
<comment type="subcellular location">
    <subcellularLocation>
        <location evidence="1">Chromosome</location>
        <location evidence="1">Centromere</location>
    </subcellularLocation>
    <subcellularLocation>
        <location evidence="9">Nucleus</location>
    </subcellularLocation>
    <subcellularLocation>
        <location evidence="9">Chromosome</location>
        <location evidence="9">Centromere</location>
        <location evidence="9">Kinetochore</location>
    </subcellularLocation>
</comment>
<comment type="function">
    <text evidence="9">Acts as a component of the essential kinetochore-associated NDC80 complex, which is required for chromosome segregation and spindle checkpoint activity.</text>
</comment>
<evidence type="ECO:0000256" key="7">
    <source>
        <dbReference type="ARBA" id="ARBA00023306"/>
    </source>
</evidence>
<dbReference type="RefSeq" id="XP_003056508.1">
    <property type="nucleotide sequence ID" value="XM_003056462.1"/>
</dbReference>
<dbReference type="InterPro" id="IPR045143">
    <property type="entry name" value="Spc25"/>
</dbReference>
<evidence type="ECO:0000256" key="6">
    <source>
        <dbReference type="ARBA" id="ARBA00023054"/>
    </source>
</evidence>
<dbReference type="STRING" id="564608.C1ML76"/>
<gene>
    <name evidence="12" type="ORF">MICPUCDRAFT_55607</name>
</gene>
<keyword evidence="6 10" id="KW-0175">Coiled coil</keyword>
<feature type="domain" description="Chromosome segregation protein Spc25 C-terminal" evidence="11">
    <location>
        <begin position="162"/>
        <end position="230"/>
    </location>
</feature>
<evidence type="ECO:0000256" key="10">
    <source>
        <dbReference type="SAM" id="Coils"/>
    </source>
</evidence>
<comment type="similarity">
    <text evidence="2 9">Belongs to the SPC25 family.</text>
</comment>
<dbReference type="GeneID" id="9681402"/>
<dbReference type="OrthoDB" id="536533at2759"/>